<evidence type="ECO:0000313" key="1">
    <source>
        <dbReference type="EMBL" id="ETW50517.1"/>
    </source>
</evidence>
<accession>A0A024WTK2</accession>
<dbReference type="EMBL" id="KI925519">
    <property type="protein sequence ID" value="ETW50517.1"/>
    <property type="molecule type" value="Genomic_DNA"/>
</dbReference>
<evidence type="ECO:0000313" key="2">
    <source>
        <dbReference type="Proteomes" id="UP000030699"/>
    </source>
</evidence>
<dbReference type="Proteomes" id="UP000030699">
    <property type="component" value="Unassembled WGS sequence"/>
</dbReference>
<dbReference type="AlphaFoldDB" id="A0A024WTK2"/>
<organism evidence="1 2">
    <name type="scientific">Plasmodium falciparum MaliPS096_E11</name>
    <dbReference type="NCBI Taxonomy" id="1036727"/>
    <lineage>
        <taxon>Eukaryota</taxon>
        <taxon>Sar</taxon>
        <taxon>Alveolata</taxon>
        <taxon>Apicomplexa</taxon>
        <taxon>Aconoidasida</taxon>
        <taxon>Haemosporida</taxon>
        <taxon>Plasmodiidae</taxon>
        <taxon>Plasmodium</taxon>
        <taxon>Plasmodium (Laverania)</taxon>
    </lineage>
</organism>
<reference evidence="1 2" key="2">
    <citation type="submission" date="2013-02" db="EMBL/GenBank/DDBJ databases">
        <title>The Genome Sequence of Plasmodium falciparum MaliPS096_E11.</title>
        <authorList>
            <consortium name="The Broad Institute Genome Sequencing Platform"/>
            <consortium name="The Broad Institute Genome Sequencing Center for Infectious Disease"/>
            <person name="Neafsey D."/>
            <person name="Cheeseman I."/>
            <person name="Volkman S."/>
            <person name="Adams J."/>
            <person name="Walker B."/>
            <person name="Young S.K."/>
            <person name="Zeng Q."/>
            <person name="Gargeya S."/>
            <person name="Fitzgerald M."/>
            <person name="Haas B."/>
            <person name="Abouelleil A."/>
            <person name="Alvarado L."/>
            <person name="Arachchi H.M."/>
            <person name="Berlin A.M."/>
            <person name="Chapman S.B."/>
            <person name="Dewar J."/>
            <person name="Goldberg J."/>
            <person name="Griggs A."/>
            <person name="Gujja S."/>
            <person name="Hansen M."/>
            <person name="Howarth C."/>
            <person name="Imamovic A."/>
            <person name="Larimer J."/>
            <person name="McCowan C."/>
            <person name="Murphy C."/>
            <person name="Neiman D."/>
            <person name="Pearson M."/>
            <person name="Priest M."/>
            <person name="Roberts A."/>
            <person name="Saif S."/>
            <person name="Shea T."/>
            <person name="Sisk P."/>
            <person name="Sykes S."/>
            <person name="Wortman J."/>
            <person name="Nusbaum C."/>
            <person name="Birren B."/>
        </authorList>
    </citation>
    <scope>NUCLEOTIDE SEQUENCE [LARGE SCALE GENOMIC DNA]</scope>
    <source>
        <strain evidence="1 2">MaliPS096_E11</strain>
    </source>
</reference>
<protein>
    <submittedName>
        <fullName evidence="1">Uncharacterized protein</fullName>
    </submittedName>
</protein>
<gene>
    <name evidence="1" type="ORF">PFMALIP_01438</name>
</gene>
<sequence>MKVFHDETHMENTKNNYNKMKNKKTHLINPDTYYHNDYIKLSKVYVKLCNPFLSISLKKKKKKNQDTSKTYPYDIIYNYFCDHLDEESKGEHIKNKIKQKRDYPNEQKRDYPNEQYIYIYIYIYNIINKVSTLYLDITYIKNC</sequence>
<reference evidence="1 2" key="1">
    <citation type="submission" date="2013-02" db="EMBL/GenBank/DDBJ databases">
        <title>The Genome Annotation of Plasmodium falciparum MaliPS096_E11.</title>
        <authorList>
            <consortium name="The Broad Institute Genome Sequencing Platform"/>
            <consortium name="The Broad Institute Genome Sequencing Center for Infectious Disease"/>
            <person name="Neafsey D."/>
            <person name="Hoffman S."/>
            <person name="Volkman S."/>
            <person name="Rosenthal P."/>
            <person name="Walker B."/>
            <person name="Young S.K."/>
            <person name="Zeng Q."/>
            <person name="Gargeya S."/>
            <person name="Fitzgerald M."/>
            <person name="Haas B."/>
            <person name="Abouelleil A."/>
            <person name="Allen A.W."/>
            <person name="Alvarado L."/>
            <person name="Arachchi H.M."/>
            <person name="Berlin A.M."/>
            <person name="Chapman S.B."/>
            <person name="Gainer-Dewar J."/>
            <person name="Goldberg J."/>
            <person name="Griggs A."/>
            <person name="Gujja S."/>
            <person name="Hansen M."/>
            <person name="Howarth C."/>
            <person name="Imamovic A."/>
            <person name="Ireland A."/>
            <person name="Larimer J."/>
            <person name="McCowan C."/>
            <person name="Murphy C."/>
            <person name="Pearson M."/>
            <person name="Poon T.W."/>
            <person name="Priest M."/>
            <person name="Roberts A."/>
            <person name="Saif S."/>
            <person name="Shea T."/>
            <person name="Sisk P."/>
            <person name="Sykes S."/>
            <person name="Wortman J."/>
            <person name="Nusbaum C."/>
            <person name="Birren B."/>
        </authorList>
    </citation>
    <scope>NUCLEOTIDE SEQUENCE [LARGE SCALE GENOMIC DNA]</scope>
    <source>
        <strain evidence="1 2">MaliPS096_E11</strain>
    </source>
</reference>
<name>A0A024WTK2_PLAFA</name>
<proteinExistence type="predicted"/>